<organism evidence="11 12">
    <name type="scientific">Virgisporangium ochraceum</name>
    <dbReference type="NCBI Taxonomy" id="65505"/>
    <lineage>
        <taxon>Bacteria</taxon>
        <taxon>Bacillati</taxon>
        <taxon>Actinomycetota</taxon>
        <taxon>Actinomycetes</taxon>
        <taxon>Micromonosporales</taxon>
        <taxon>Micromonosporaceae</taxon>
        <taxon>Virgisporangium</taxon>
    </lineage>
</organism>
<dbReference type="InterPro" id="IPR020783">
    <property type="entry name" value="Ribosomal_uL11_C"/>
</dbReference>
<dbReference type="InterPro" id="IPR036796">
    <property type="entry name" value="Ribosomal_uL11_N_sf"/>
</dbReference>
<evidence type="ECO:0000256" key="8">
    <source>
        <dbReference type="RuleBase" id="RU003978"/>
    </source>
</evidence>
<evidence type="ECO:0000259" key="9">
    <source>
        <dbReference type="Pfam" id="PF00298"/>
    </source>
</evidence>
<dbReference type="PANTHER" id="PTHR11661">
    <property type="entry name" value="60S RIBOSOMAL PROTEIN L12"/>
    <property type="match status" value="1"/>
</dbReference>
<dbReference type="InterPro" id="IPR000911">
    <property type="entry name" value="Ribosomal_uL11"/>
</dbReference>
<evidence type="ECO:0000259" key="10">
    <source>
        <dbReference type="Pfam" id="PF03946"/>
    </source>
</evidence>
<comment type="function">
    <text evidence="7">Forms part of the ribosomal stalk which helps the ribosome interact with GTP-bound translation factors.</text>
</comment>
<dbReference type="Gene3D" id="1.10.10.250">
    <property type="entry name" value="Ribosomal protein L11, C-terminal domain"/>
    <property type="match status" value="1"/>
</dbReference>
<dbReference type="Pfam" id="PF00298">
    <property type="entry name" value="Ribosomal_L11"/>
    <property type="match status" value="1"/>
</dbReference>
<dbReference type="RefSeq" id="WP_203927512.1">
    <property type="nucleotide sequence ID" value="NZ_BOPH01000027.1"/>
</dbReference>
<dbReference type="SMART" id="SM00649">
    <property type="entry name" value="RL11"/>
    <property type="match status" value="1"/>
</dbReference>
<accession>A0A8J3ZT31</accession>
<keyword evidence="6 7" id="KW-0687">Ribonucleoprotein</keyword>
<dbReference type="InterPro" id="IPR020784">
    <property type="entry name" value="Ribosomal_uL11_N"/>
</dbReference>
<dbReference type="PROSITE" id="PS00359">
    <property type="entry name" value="RIBOSOMAL_L11"/>
    <property type="match status" value="1"/>
</dbReference>
<evidence type="ECO:0000256" key="2">
    <source>
        <dbReference type="ARBA" id="ARBA00022481"/>
    </source>
</evidence>
<evidence type="ECO:0000256" key="4">
    <source>
        <dbReference type="ARBA" id="ARBA00022884"/>
    </source>
</evidence>
<keyword evidence="5 7" id="KW-0689">Ribosomal protein</keyword>
<evidence type="ECO:0000256" key="3">
    <source>
        <dbReference type="ARBA" id="ARBA00022730"/>
    </source>
</evidence>
<gene>
    <name evidence="11" type="primary">rplK_2</name>
    <name evidence="7" type="synonym">rplK</name>
    <name evidence="11" type="ORF">Voc01_024700</name>
</gene>
<dbReference type="Proteomes" id="UP000635606">
    <property type="component" value="Unassembled WGS sequence"/>
</dbReference>
<dbReference type="SUPFAM" id="SSF46906">
    <property type="entry name" value="Ribosomal protein L11, C-terminal domain"/>
    <property type="match status" value="1"/>
</dbReference>
<dbReference type="GO" id="GO:0003735">
    <property type="term" value="F:structural constituent of ribosome"/>
    <property type="evidence" value="ECO:0007669"/>
    <property type="project" value="InterPro"/>
</dbReference>
<dbReference type="HAMAP" id="MF_00736">
    <property type="entry name" value="Ribosomal_uL11"/>
    <property type="match status" value="1"/>
</dbReference>
<dbReference type="InterPro" id="IPR020785">
    <property type="entry name" value="Ribosomal_uL11_CS"/>
</dbReference>
<feature type="domain" description="Large ribosomal subunit protein uL11 C-terminal" evidence="9">
    <location>
        <begin position="73"/>
        <end position="140"/>
    </location>
</feature>
<feature type="domain" description="Large ribosomal subunit protein uL11 N-terminal" evidence="10">
    <location>
        <begin position="13"/>
        <end position="68"/>
    </location>
</feature>
<evidence type="ECO:0000256" key="5">
    <source>
        <dbReference type="ARBA" id="ARBA00022980"/>
    </source>
</evidence>
<keyword evidence="3 7" id="KW-0699">rRNA-binding</keyword>
<dbReference type="PANTHER" id="PTHR11661:SF1">
    <property type="entry name" value="LARGE RIBOSOMAL SUBUNIT PROTEIN UL11M"/>
    <property type="match status" value="1"/>
</dbReference>
<reference evidence="11" key="1">
    <citation type="submission" date="2021-01" db="EMBL/GenBank/DDBJ databases">
        <title>Whole genome shotgun sequence of Virgisporangium ochraceum NBRC 16418.</title>
        <authorList>
            <person name="Komaki H."/>
            <person name="Tamura T."/>
        </authorList>
    </citation>
    <scope>NUCLEOTIDE SEQUENCE</scope>
    <source>
        <strain evidence="11">NBRC 16418</strain>
    </source>
</reference>
<dbReference type="SUPFAM" id="SSF54747">
    <property type="entry name" value="Ribosomal L11/L12e N-terminal domain"/>
    <property type="match status" value="1"/>
</dbReference>
<dbReference type="Pfam" id="PF03946">
    <property type="entry name" value="Ribosomal_L11_N"/>
    <property type="match status" value="1"/>
</dbReference>
<keyword evidence="2 7" id="KW-0488">Methylation</keyword>
<comment type="caution">
    <text evidence="11">The sequence shown here is derived from an EMBL/GenBank/DDBJ whole genome shotgun (WGS) entry which is preliminary data.</text>
</comment>
<dbReference type="GO" id="GO:0022625">
    <property type="term" value="C:cytosolic large ribosomal subunit"/>
    <property type="evidence" value="ECO:0007669"/>
    <property type="project" value="TreeGrafter"/>
</dbReference>
<dbReference type="Gene3D" id="3.30.1550.10">
    <property type="entry name" value="Ribosomal protein L11/L12, N-terminal domain"/>
    <property type="match status" value="1"/>
</dbReference>
<evidence type="ECO:0000313" key="12">
    <source>
        <dbReference type="Proteomes" id="UP000635606"/>
    </source>
</evidence>
<dbReference type="FunFam" id="1.10.10.250:FF:000001">
    <property type="entry name" value="50S ribosomal protein L11"/>
    <property type="match status" value="1"/>
</dbReference>
<comment type="subunit">
    <text evidence="7">Part of the ribosomal stalk of the 50S ribosomal subunit. Interacts with L10 and the large rRNA to form the base of the stalk. L10 forms an elongated spine to which L12 dimers bind in a sequential fashion forming a multimeric L10(L12)X complex.</text>
</comment>
<protein>
    <recommendedName>
        <fullName evidence="7">Large ribosomal subunit protein uL11</fullName>
    </recommendedName>
</protein>
<dbReference type="AlphaFoldDB" id="A0A8J3ZT31"/>
<evidence type="ECO:0000313" key="11">
    <source>
        <dbReference type="EMBL" id="GIJ67553.1"/>
    </source>
</evidence>
<dbReference type="EMBL" id="BOPH01000027">
    <property type="protein sequence ID" value="GIJ67553.1"/>
    <property type="molecule type" value="Genomic_DNA"/>
</dbReference>
<keyword evidence="4 7" id="KW-0694">RNA-binding</keyword>
<dbReference type="CDD" id="cd00349">
    <property type="entry name" value="Ribosomal_L11"/>
    <property type="match status" value="1"/>
</dbReference>
<evidence type="ECO:0000256" key="6">
    <source>
        <dbReference type="ARBA" id="ARBA00023274"/>
    </source>
</evidence>
<name>A0A8J3ZT31_9ACTN</name>
<keyword evidence="12" id="KW-1185">Reference proteome</keyword>
<evidence type="ECO:0000256" key="7">
    <source>
        <dbReference type="HAMAP-Rule" id="MF_00736"/>
    </source>
</evidence>
<dbReference type="GO" id="GO:0006412">
    <property type="term" value="P:translation"/>
    <property type="evidence" value="ECO:0007669"/>
    <property type="project" value="UniProtKB-UniRule"/>
</dbReference>
<dbReference type="InterPro" id="IPR036769">
    <property type="entry name" value="Ribosomal_uL11_C_sf"/>
</dbReference>
<proteinExistence type="inferred from homology"/>
<comment type="PTM">
    <text evidence="7">One or more lysine residues are methylated.</text>
</comment>
<sequence>MAPAPKKKSRELTLELEAGNAAMVDIGKMLGPTGVNTRQLKLDYDAATAAQRGEIVPVVVTVFEDRSFALRYKTPPTAYLIRKVLGLASGSPRPGSQVVAKMSRAQLREVAERKLPDLNTDDVDAAMRQIAGTARSMGVLIEDE</sequence>
<dbReference type="GO" id="GO:0070180">
    <property type="term" value="F:large ribosomal subunit rRNA binding"/>
    <property type="evidence" value="ECO:0007669"/>
    <property type="project" value="UniProtKB-UniRule"/>
</dbReference>
<evidence type="ECO:0000256" key="1">
    <source>
        <dbReference type="ARBA" id="ARBA00010537"/>
    </source>
</evidence>
<comment type="similarity">
    <text evidence="1 7 8">Belongs to the universal ribosomal protein uL11 family.</text>
</comment>